<name>A0A1Y6B690_9PROT</name>
<dbReference type="PANTHER" id="PTHR36925">
    <property type="entry name" value="COBALT-PRECORRIN-6A REDUCTASE"/>
    <property type="match status" value="1"/>
</dbReference>
<evidence type="ECO:0000256" key="4">
    <source>
        <dbReference type="SAM" id="MobiDB-lite"/>
    </source>
</evidence>
<evidence type="ECO:0000256" key="3">
    <source>
        <dbReference type="ARBA" id="ARBA00023002"/>
    </source>
</evidence>
<protein>
    <submittedName>
        <fullName evidence="5">Precorrin-6A/cobalt-precorrin-6A reductase</fullName>
    </submittedName>
</protein>
<dbReference type="NCBIfam" id="NF005968">
    <property type="entry name" value="PRK08057.1-2"/>
    <property type="match status" value="1"/>
</dbReference>
<keyword evidence="2" id="KW-0169">Cobalamin biosynthesis</keyword>
<dbReference type="RefSeq" id="WP_085120877.1">
    <property type="nucleotide sequence ID" value="NZ_FWZX01000001.1"/>
</dbReference>
<dbReference type="EMBL" id="FWZX01000001">
    <property type="protein sequence ID" value="SME92986.1"/>
    <property type="molecule type" value="Genomic_DNA"/>
</dbReference>
<evidence type="ECO:0000313" key="5">
    <source>
        <dbReference type="EMBL" id="SME92986.1"/>
    </source>
</evidence>
<organism evidence="5 6">
    <name type="scientific">Tistlia consotensis USBA 355</name>
    <dbReference type="NCBI Taxonomy" id="560819"/>
    <lineage>
        <taxon>Bacteria</taxon>
        <taxon>Pseudomonadati</taxon>
        <taxon>Pseudomonadota</taxon>
        <taxon>Alphaproteobacteria</taxon>
        <taxon>Rhodospirillales</taxon>
        <taxon>Rhodovibrionaceae</taxon>
        <taxon>Tistlia</taxon>
    </lineage>
</organism>
<dbReference type="PROSITE" id="PS51014">
    <property type="entry name" value="COBK_CBIJ"/>
    <property type="match status" value="1"/>
</dbReference>
<reference evidence="5 6" key="1">
    <citation type="submission" date="2017-04" db="EMBL/GenBank/DDBJ databases">
        <authorList>
            <person name="Afonso C.L."/>
            <person name="Miller P.J."/>
            <person name="Scott M.A."/>
            <person name="Spackman E."/>
            <person name="Goraichik I."/>
            <person name="Dimitrov K.M."/>
            <person name="Suarez D.L."/>
            <person name="Swayne D.E."/>
        </authorList>
    </citation>
    <scope>NUCLEOTIDE SEQUENCE [LARGE SCALE GENOMIC DNA]</scope>
    <source>
        <strain evidence="5 6">USBA 355</strain>
    </source>
</reference>
<dbReference type="STRING" id="560819.SAMN05428998_101548"/>
<dbReference type="UniPathway" id="UPA00148"/>
<accession>A0A1Y6B690</accession>
<feature type="region of interest" description="Disordered" evidence="4">
    <location>
        <begin position="28"/>
        <end position="47"/>
    </location>
</feature>
<keyword evidence="6" id="KW-1185">Reference proteome</keyword>
<dbReference type="NCBIfam" id="TIGR00715">
    <property type="entry name" value="precor6x_red"/>
    <property type="match status" value="1"/>
</dbReference>
<dbReference type="InterPro" id="IPR003723">
    <property type="entry name" value="Precorrin-6x_reduct"/>
</dbReference>
<gene>
    <name evidence="5" type="ORF">SAMN05428998_101548</name>
</gene>
<dbReference type="AlphaFoldDB" id="A0A1Y6B690"/>
<evidence type="ECO:0000256" key="2">
    <source>
        <dbReference type="ARBA" id="ARBA00022573"/>
    </source>
</evidence>
<dbReference type="Pfam" id="PF02571">
    <property type="entry name" value="CbiJ"/>
    <property type="match status" value="1"/>
</dbReference>
<dbReference type="GO" id="GO:0016994">
    <property type="term" value="F:precorrin-6A reductase activity"/>
    <property type="evidence" value="ECO:0007669"/>
    <property type="project" value="InterPro"/>
</dbReference>
<sequence>MARVLILGGTTEALRLAEAAVAAGHAVTTSLAGRTDSPRRPAGALRTGGFGGAEGLAEYLRGEAVERLLDATHPFAARIAANAAAAAEAAGVPRLKLLRPAWRPLDGDDWQPVASLEAAAAALPAGCRALLTIGRQELAPFLARADLTLVVRTIEPVENLPPNARLIRARGPFEPADETALLQAERIDRLVTKNAGGKAASAKLEAARRLGVAVVMVERPTPPAGPTVARVEAALAWLADTSR</sequence>
<dbReference type="PANTHER" id="PTHR36925:SF1">
    <property type="entry name" value="COBALT-PRECORRIN-6A REDUCTASE"/>
    <property type="match status" value="1"/>
</dbReference>
<keyword evidence="3" id="KW-0560">Oxidoreductase</keyword>
<evidence type="ECO:0000313" key="6">
    <source>
        <dbReference type="Proteomes" id="UP000192917"/>
    </source>
</evidence>
<comment type="pathway">
    <text evidence="1">Cofactor biosynthesis; adenosylcobalamin biosynthesis.</text>
</comment>
<evidence type="ECO:0000256" key="1">
    <source>
        <dbReference type="ARBA" id="ARBA00004953"/>
    </source>
</evidence>
<proteinExistence type="predicted"/>
<dbReference type="GO" id="GO:0009236">
    <property type="term" value="P:cobalamin biosynthetic process"/>
    <property type="evidence" value="ECO:0007669"/>
    <property type="project" value="UniProtKB-UniPathway"/>
</dbReference>
<dbReference type="Proteomes" id="UP000192917">
    <property type="component" value="Unassembled WGS sequence"/>
</dbReference>